<dbReference type="PhylomeDB" id="R7Q5I5"/>
<sequence length="525" mass="56616">MQTMQEVKKLQGEKINSLMIEVARLNAQVMELSHAKAALEVLVAGSSRGGRQAAAAAERAVIATKKKRQKDEAFLDTITPLQRDLVVVMKYASDDIARRCMRNLTPMEQSPGIADYRWVPSPLKIAEGHGIGLLGGGTRAAVPPLDVAKLGITNGALLPPQLSPTILARTAYKMALESGSLTSALRAASKEEISGACIFNGIQGASKLSAEVADKASSYMSSLKRTVWTRLAKVWDVTCIPVQNKLKSASVDYIIHALNNAAGEDVKMMGIAFADDDSGGIDKIMRACIDCITSGSLDHWRTVVPPGHSESDNIGESGVDILFVFDTARDIYKEWAGLRLGKERLRAGVASILTLARLDAWIATRCVMQVALARTALGIATKLSDDGAEESDIHSALLEVLSKGGVSHAMFTDVLSHLLPKATLGIHETLREIVERVAPEELEKTLISDASGETFEHANDTREITFSYVCPYSIKEGKDCDRVVLRPSAFKKYVCDWIGDVCDGLVGVSELTSSQFDPISFDGEG</sequence>
<dbReference type="EMBL" id="HG001633">
    <property type="protein sequence ID" value="CDF33093.1"/>
    <property type="molecule type" value="Genomic_DNA"/>
</dbReference>
<organism evidence="1 2">
    <name type="scientific">Chondrus crispus</name>
    <name type="common">Carrageen Irish moss</name>
    <name type="synonym">Polymorpha crispa</name>
    <dbReference type="NCBI Taxonomy" id="2769"/>
    <lineage>
        <taxon>Eukaryota</taxon>
        <taxon>Rhodophyta</taxon>
        <taxon>Florideophyceae</taxon>
        <taxon>Rhodymeniophycidae</taxon>
        <taxon>Gigartinales</taxon>
        <taxon>Gigartinaceae</taxon>
        <taxon>Chondrus</taxon>
    </lineage>
</organism>
<name>R7Q5I5_CHOCR</name>
<dbReference type="RefSeq" id="XP_005712896.1">
    <property type="nucleotide sequence ID" value="XM_005712839.1"/>
</dbReference>
<reference evidence="2" key="1">
    <citation type="journal article" date="2013" name="Proc. Natl. Acad. Sci. U.S.A.">
        <title>Genome structure and metabolic features in the red seaweed Chondrus crispus shed light on evolution of the Archaeplastida.</title>
        <authorList>
            <person name="Collen J."/>
            <person name="Porcel B."/>
            <person name="Carre W."/>
            <person name="Ball S.G."/>
            <person name="Chaparro C."/>
            <person name="Tonon T."/>
            <person name="Barbeyron T."/>
            <person name="Michel G."/>
            <person name="Noel B."/>
            <person name="Valentin K."/>
            <person name="Elias M."/>
            <person name="Artiguenave F."/>
            <person name="Arun A."/>
            <person name="Aury J.M."/>
            <person name="Barbosa-Neto J.F."/>
            <person name="Bothwell J.H."/>
            <person name="Bouget F.Y."/>
            <person name="Brillet L."/>
            <person name="Cabello-Hurtado F."/>
            <person name="Capella-Gutierrez S."/>
            <person name="Charrier B."/>
            <person name="Cladiere L."/>
            <person name="Cock J.M."/>
            <person name="Coelho S.M."/>
            <person name="Colleoni C."/>
            <person name="Czjzek M."/>
            <person name="Da Silva C."/>
            <person name="Delage L."/>
            <person name="Denoeud F."/>
            <person name="Deschamps P."/>
            <person name="Dittami S.M."/>
            <person name="Gabaldon T."/>
            <person name="Gachon C.M."/>
            <person name="Groisillier A."/>
            <person name="Herve C."/>
            <person name="Jabbari K."/>
            <person name="Katinka M."/>
            <person name="Kloareg B."/>
            <person name="Kowalczyk N."/>
            <person name="Labadie K."/>
            <person name="Leblanc C."/>
            <person name="Lopez P.J."/>
            <person name="McLachlan D.H."/>
            <person name="Meslet-Cladiere L."/>
            <person name="Moustafa A."/>
            <person name="Nehr Z."/>
            <person name="Nyvall Collen P."/>
            <person name="Panaud O."/>
            <person name="Partensky F."/>
            <person name="Poulain J."/>
            <person name="Rensing S.A."/>
            <person name="Rousvoal S."/>
            <person name="Samson G."/>
            <person name="Symeonidi A."/>
            <person name="Weissenbach J."/>
            <person name="Zambounis A."/>
            <person name="Wincker P."/>
            <person name="Boyen C."/>
        </authorList>
    </citation>
    <scope>NUCLEOTIDE SEQUENCE [LARGE SCALE GENOMIC DNA]</scope>
    <source>
        <strain evidence="2">cv. Stackhouse</strain>
    </source>
</reference>
<dbReference type="KEGG" id="ccp:CHC_T00001719001"/>
<gene>
    <name evidence="1" type="ORF">CHC_T00001719001</name>
</gene>
<accession>R7Q5I5</accession>
<proteinExistence type="predicted"/>
<dbReference type="AlphaFoldDB" id="R7Q5I5"/>
<evidence type="ECO:0000313" key="1">
    <source>
        <dbReference type="EMBL" id="CDF33093.1"/>
    </source>
</evidence>
<dbReference type="Proteomes" id="UP000012073">
    <property type="component" value="Unassembled WGS sequence"/>
</dbReference>
<dbReference type="Gramene" id="CDF33093">
    <property type="protein sequence ID" value="CDF33093"/>
    <property type="gene ID" value="CHC_T00001719001"/>
</dbReference>
<evidence type="ECO:0000313" key="2">
    <source>
        <dbReference type="Proteomes" id="UP000012073"/>
    </source>
</evidence>
<dbReference type="GeneID" id="17320611"/>
<protein>
    <submittedName>
        <fullName evidence="1">Uncharacterized protein</fullName>
    </submittedName>
</protein>
<keyword evidence="2" id="KW-1185">Reference proteome</keyword>